<dbReference type="EMBL" id="CP091092">
    <property type="protein sequence ID" value="WFN37149.1"/>
    <property type="molecule type" value="Genomic_DNA"/>
</dbReference>
<gene>
    <name evidence="9" type="ORF">L1994_01785</name>
</gene>
<evidence type="ECO:0000256" key="2">
    <source>
        <dbReference type="ARBA" id="ARBA00010145"/>
    </source>
</evidence>
<dbReference type="InterPro" id="IPR038770">
    <property type="entry name" value="Na+/solute_symporter_sf"/>
</dbReference>
<name>A0AAF0JLW5_9EURY</name>
<feature type="transmembrane region" description="Helical" evidence="8">
    <location>
        <begin position="50"/>
        <end position="71"/>
    </location>
</feature>
<feature type="transmembrane region" description="Helical" evidence="8">
    <location>
        <begin position="77"/>
        <end position="99"/>
    </location>
</feature>
<feature type="transmembrane region" description="Helical" evidence="8">
    <location>
        <begin position="282"/>
        <end position="300"/>
    </location>
</feature>
<dbReference type="GO" id="GO:0005886">
    <property type="term" value="C:plasma membrane"/>
    <property type="evidence" value="ECO:0007669"/>
    <property type="project" value="UniProtKB-SubCell"/>
</dbReference>
<evidence type="ECO:0000256" key="7">
    <source>
        <dbReference type="ARBA" id="ARBA00023136"/>
    </source>
</evidence>
<evidence type="ECO:0000256" key="3">
    <source>
        <dbReference type="ARBA" id="ARBA00022448"/>
    </source>
</evidence>
<evidence type="ECO:0000256" key="1">
    <source>
        <dbReference type="ARBA" id="ARBA00004651"/>
    </source>
</evidence>
<dbReference type="Gene3D" id="1.20.1530.20">
    <property type="match status" value="1"/>
</dbReference>
<feature type="transmembrane region" description="Helical" evidence="8">
    <location>
        <begin position="16"/>
        <end position="38"/>
    </location>
</feature>
<organism evidence="9 10">
    <name type="scientific">Methanomicrobium antiquum</name>
    <dbReference type="NCBI Taxonomy" id="487686"/>
    <lineage>
        <taxon>Archaea</taxon>
        <taxon>Methanobacteriati</taxon>
        <taxon>Methanobacteriota</taxon>
        <taxon>Stenosarchaea group</taxon>
        <taxon>Methanomicrobia</taxon>
        <taxon>Methanomicrobiales</taxon>
        <taxon>Methanomicrobiaceae</taxon>
        <taxon>Methanomicrobium</taxon>
    </lineage>
</organism>
<evidence type="ECO:0000256" key="5">
    <source>
        <dbReference type="ARBA" id="ARBA00022692"/>
    </source>
</evidence>
<evidence type="ECO:0000313" key="9">
    <source>
        <dbReference type="EMBL" id="WFN37149.1"/>
    </source>
</evidence>
<keyword evidence="5 8" id="KW-0812">Transmembrane</keyword>
<feature type="transmembrane region" description="Helical" evidence="8">
    <location>
        <begin position="145"/>
        <end position="167"/>
    </location>
</feature>
<keyword evidence="4" id="KW-1003">Cell membrane</keyword>
<feature type="transmembrane region" description="Helical" evidence="8">
    <location>
        <begin position="111"/>
        <end position="133"/>
    </location>
</feature>
<evidence type="ECO:0000256" key="6">
    <source>
        <dbReference type="ARBA" id="ARBA00022989"/>
    </source>
</evidence>
<evidence type="ECO:0000256" key="4">
    <source>
        <dbReference type="ARBA" id="ARBA00022475"/>
    </source>
</evidence>
<evidence type="ECO:0000256" key="8">
    <source>
        <dbReference type="SAM" id="Phobius"/>
    </source>
</evidence>
<dbReference type="GO" id="GO:0055085">
    <property type="term" value="P:transmembrane transport"/>
    <property type="evidence" value="ECO:0007669"/>
    <property type="project" value="InterPro"/>
</dbReference>
<feature type="transmembrane region" description="Helical" evidence="8">
    <location>
        <begin position="188"/>
        <end position="206"/>
    </location>
</feature>
<feature type="transmembrane region" description="Helical" evidence="8">
    <location>
        <begin position="312"/>
        <end position="332"/>
    </location>
</feature>
<keyword evidence="10" id="KW-1185">Reference proteome</keyword>
<feature type="transmembrane region" description="Helical" evidence="8">
    <location>
        <begin position="212"/>
        <end position="239"/>
    </location>
</feature>
<keyword evidence="6 8" id="KW-1133">Transmembrane helix</keyword>
<reference evidence="9" key="1">
    <citation type="submission" date="2022-01" db="EMBL/GenBank/DDBJ databases">
        <title>Complete genome of Methanomicrobium antiquum DSM 21220.</title>
        <authorList>
            <person name="Chen S.-C."/>
            <person name="You Y.-T."/>
            <person name="Zhou Y.-Z."/>
            <person name="Lai M.-C."/>
        </authorList>
    </citation>
    <scope>NUCLEOTIDE SEQUENCE</scope>
    <source>
        <strain evidence="9">DSM 21220</strain>
    </source>
</reference>
<comment type="subcellular location">
    <subcellularLocation>
        <location evidence="1">Cell membrane</location>
        <topology evidence="1">Multi-pass membrane protein</topology>
    </subcellularLocation>
</comment>
<proteinExistence type="inferred from homology"/>
<keyword evidence="3" id="KW-0813">Transport</keyword>
<protein>
    <submittedName>
        <fullName evidence="9">AEC family transporter</fullName>
    </submittedName>
</protein>
<dbReference type="Proteomes" id="UP001218895">
    <property type="component" value="Chromosome"/>
</dbReference>
<dbReference type="KEGG" id="manq:L1994_01785"/>
<dbReference type="RefSeq" id="WP_278099988.1">
    <property type="nucleotide sequence ID" value="NZ_CP091092.1"/>
</dbReference>
<keyword evidence="7 8" id="KW-0472">Membrane</keyword>
<dbReference type="AlphaFoldDB" id="A0AAF0JLW5"/>
<dbReference type="PANTHER" id="PTHR36838:SF3">
    <property type="entry name" value="TRANSPORTER AUXIN EFFLUX CARRIER EC FAMILY"/>
    <property type="match status" value="1"/>
</dbReference>
<dbReference type="PANTHER" id="PTHR36838">
    <property type="entry name" value="AUXIN EFFLUX CARRIER FAMILY PROTEIN"/>
    <property type="match status" value="1"/>
</dbReference>
<sequence>MQDRPEFVGESLMTDIVMLHIQLILIFLAIVLLILYLKKKGVFSDDYREVFDRLVTELVFPVVIFSGLLTRDFSFEWIFQSAILMVAIFLCGIIAYAGCRLLGLSRKKTGTIVLISSFGSTTTFSAPLVGAYYGTQSMAFSEVMIEGLVGVAVPFSLFGILVAAYFGRDEGSCESFYDVFKKFLISPVLIALLLGIIISVILPVAFPEAKAIFDGLFVGVFSVIGESLELLILASLAFMLKPQGLREILSLTLLVFSVKMILQPLFVIFGAGLAGFSEVSCGILLLLALAPSGAIALVYADRYGCDGSLGAGIVIATYLLSMLTFPLAAGFLF</sequence>
<dbReference type="InterPro" id="IPR004776">
    <property type="entry name" value="Mem_transp_PIN-like"/>
</dbReference>
<feature type="transmembrane region" description="Helical" evidence="8">
    <location>
        <begin position="251"/>
        <end position="276"/>
    </location>
</feature>
<evidence type="ECO:0000313" key="10">
    <source>
        <dbReference type="Proteomes" id="UP001218895"/>
    </source>
</evidence>
<dbReference type="GeneID" id="79949086"/>
<comment type="similarity">
    <text evidence="2">Belongs to the auxin efflux carrier (TC 2.A.69) family.</text>
</comment>
<dbReference type="Pfam" id="PF03547">
    <property type="entry name" value="Mem_trans"/>
    <property type="match status" value="1"/>
</dbReference>
<accession>A0AAF0JLW5</accession>